<dbReference type="RefSeq" id="WP_249097956.1">
    <property type="nucleotide sequence ID" value="NZ_JAMAST010000002.1"/>
</dbReference>
<gene>
    <name evidence="2" type="ORF">M3N64_03450</name>
</gene>
<protein>
    <submittedName>
        <fullName evidence="2">YtxH domain-containing protein</fullName>
    </submittedName>
</protein>
<dbReference type="PANTHER" id="PTHR35792">
    <property type="entry name" value="GENERAL STRESS PROTEIN"/>
    <property type="match status" value="1"/>
</dbReference>
<sequence>MYSKNEKSSCDEVGFKEMIIGGIIGGAIGASLALLLAPKTGAETRRDFSVKELVNNGVDKVKDTAAYFFNKDSEPFS</sequence>
<organism evidence="2 3">
    <name type="scientific">Sporolactobacillus mangiferae</name>
    <dbReference type="NCBI Taxonomy" id="2940498"/>
    <lineage>
        <taxon>Bacteria</taxon>
        <taxon>Bacillati</taxon>
        <taxon>Bacillota</taxon>
        <taxon>Bacilli</taxon>
        <taxon>Bacillales</taxon>
        <taxon>Sporolactobacillaceae</taxon>
        <taxon>Sporolactobacillus</taxon>
    </lineage>
</organism>
<keyword evidence="3" id="KW-1185">Reference proteome</keyword>
<reference evidence="2 3" key="1">
    <citation type="submission" date="2022-05" db="EMBL/GenBank/DDBJ databases">
        <title>Sporolactobacillus sp nov CPB3-1, isolated from tree bark (Mangifera indica L.).</title>
        <authorList>
            <person name="Phuengjayaem S."/>
            <person name="Tanasupawat S."/>
        </authorList>
    </citation>
    <scope>NUCLEOTIDE SEQUENCE [LARGE SCALE GENOMIC DNA]</scope>
    <source>
        <strain evidence="2 3">CPB3-1</strain>
    </source>
</reference>
<dbReference type="InterPro" id="IPR052928">
    <property type="entry name" value="Desiccation-related_membrane"/>
</dbReference>
<feature type="transmembrane region" description="Helical" evidence="1">
    <location>
        <begin position="18"/>
        <end position="37"/>
    </location>
</feature>
<dbReference type="EMBL" id="JAMAST010000002">
    <property type="protein sequence ID" value="MCL1631001.1"/>
    <property type="molecule type" value="Genomic_DNA"/>
</dbReference>
<dbReference type="Proteomes" id="UP001203004">
    <property type="component" value="Unassembled WGS sequence"/>
</dbReference>
<comment type="caution">
    <text evidence="2">The sequence shown here is derived from an EMBL/GenBank/DDBJ whole genome shotgun (WGS) entry which is preliminary data.</text>
</comment>
<evidence type="ECO:0000313" key="3">
    <source>
        <dbReference type="Proteomes" id="UP001203004"/>
    </source>
</evidence>
<accession>A0ABT0M808</accession>
<proteinExistence type="predicted"/>
<name>A0ABT0M808_9BACL</name>
<dbReference type="InterPro" id="IPR024623">
    <property type="entry name" value="YtxH"/>
</dbReference>
<dbReference type="PANTHER" id="PTHR35792:SF2">
    <property type="entry name" value="GENERAL STRESS PROTEIN"/>
    <property type="match status" value="1"/>
</dbReference>
<keyword evidence="1" id="KW-0472">Membrane</keyword>
<keyword evidence="1" id="KW-1133">Transmembrane helix</keyword>
<dbReference type="Pfam" id="PF12732">
    <property type="entry name" value="YtxH"/>
    <property type="match status" value="1"/>
</dbReference>
<evidence type="ECO:0000313" key="2">
    <source>
        <dbReference type="EMBL" id="MCL1631001.1"/>
    </source>
</evidence>
<keyword evidence="1" id="KW-0812">Transmembrane</keyword>
<evidence type="ECO:0000256" key="1">
    <source>
        <dbReference type="SAM" id="Phobius"/>
    </source>
</evidence>